<feature type="region of interest" description="Disordered" evidence="1">
    <location>
        <begin position="260"/>
        <end position="293"/>
    </location>
</feature>
<dbReference type="Pfam" id="PF24758">
    <property type="entry name" value="LRR_At5g56370"/>
    <property type="match status" value="1"/>
</dbReference>
<comment type="caution">
    <text evidence="3">The sequence shown here is derived from an EMBL/GenBank/DDBJ whole genome shotgun (WGS) entry which is preliminary data.</text>
</comment>
<keyword evidence="4" id="KW-1185">Reference proteome</keyword>
<dbReference type="SUPFAM" id="SSF81383">
    <property type="entry name" value="F-box domain"/>
    <property type="match status" value="1"/>
</dbReference>
<feature type="compositionally biased region" description="Acidic residues" evidence="1">
    <location>
        <begin position="260"/>
        <end position="274"/>
    </location>
</feature>
<dbReference type="Proteomes" id="UP001152523">
    <property type="component" value="Unassembled WGS sequence"/>
</dbReference>
<protein>
    <recommendedName>
        <fullName evidence="2">F-box/LRR-repeat protein 15/At3g58940/PEG3-like LRR domain-containing protein</fullName>
    </recommendedName>
</protein>
<dbReference type="EMBL" id="CAMAPF010000056">
    <property type="protein sequence ID" value="CAH9086674.1"/>
    <property type="molecule type" value="Genomic_DNA"/>
</dbReference>
<evidence type="ECO:0000313" key="4">
    <source>
        <dbReference type="Proteomes" id="UP001152523"/>
    </source>
</evidence>
<gene>
    <name evidence="3" type="ORF">CEPIT_LOCUS9885</name>
</gene>
<dbReference type="InterPro" id="IPR055411">
    <property type="entry name" value="LRR_FXL15/At3g58940/PEG3-like"/>
</dbReference>
<dbReference type="InterPro" id="IPR053772">
    <property type="entry name" value="At1g61320/At1g61330-like"/>
</dbReference>
<evidence type="ECO:0000313" key="3">
    <source>
        <dbReference type="EMBL" id="CAH9086674.1"/>
    </source>
</evidence>
<dbReference type="PANTHER" id="PTHR34145:SF69">
    <property type="entry name" value="FBD DOMAIN-CONTAINING PROTEIN"/>
    <property type="match status" value="1"/>
</dbReference>
<proteinExistence type="predicted"/>
<accession>A0AAV0CYM6</accession>
<dbReference type="PANTHER" id="PTHR34145">
    <property type="entry name" value="OS02G0105600 PROTEIN"/>
    <property type="match status" value="1"/>
</dbReference>
<dbReference type="SUPFAM" id="SSF52047">
    <property type="entry name" value="RNI-like"/>
    <property type="match status" value="1"/>
</dbReference>
<name>A0AAV0CYM6_9ASTE</name>
<dbReference type="AlphaFoldDB" id="A0AAV0CYM6"/>
<feature type="domain" description="F-box/LRR-repeat protein 15/At3g58940/PEG3-like LRR" evidence="2">
    <location>
        <begin position="108"/>
        <end position="220"/>
    </location>
</feature>
<evidence type="ECO:0000259" key="2">
    <source>
        <dbReference type="Pfam" id="PF24758"/>
    </source>
</evidence>
<reference evidence="3" key="1">
    <citation type="submission" date="2022-07" db="EMBL/GenBank/DDBJ databases">
        <authorList>
            <person name="Macas J."/>
            <person name="Novak P."/>
            <person name="Neumann P."/>
        </authorList>
    </citation>
    <scope>NUCLEOTIDE SEQUENCE</scope>
</reference>
<dbReference type="InterPro" id="IPR036047">
    <property type="entry name" value="F-box-like_dom_sf"/>
</dbReference>
<sequence>MLSYLTMEEPDRISELPADILDKILGLLWIGEAARCAVLSTALRDAWYNLTELDFDDAFHHNIDSDYDDDPGIWHDTVNNYLKKHTGSIKKFDICFSCREYQCDFDMLLLSVTKKGVQELYITIYTDDPIKYRLPACIFKCPTLKILQASGVKIDPIKARCIFPNVTSISFSYVDFSPRNPQLHAVDIPMLERLEFKSCKDISHFNITAPKLGVLSIKDCYIGRDHDSDDDDYYYEDDDSHYANAINEFNKRLLEFFMSEEEDDDDDDDDESDYNDNSNSGGDDDDDDSDMFCYDPLNGEDKSGGGFLPANMDLGSIRALHLCRGGIGAVVDDFRMRLQMPVLDVKYLNLSGDYFPHSDSNSKLVSLLRSCPKLCKLEICFQRHGFEPLDCSGSFSDVLERHHNLHYRHNALRVLKLNLFSGSKSELQFIRGLIACFPTCKKVLVCCPKRFRSREKAKIKEEILSSCAASSAAKIYLK</sequence>
<organism evidence="3 4">
    <name type="scientific">Cuscuta epithymum</name>
    <dbReference type="NCBI Taxonomy" id="186058"/>
    <lineage>
        <taxon>Eukaryota</taxon>
        <taxon>Viridiplantae</taxon>
        <taxon>Streptophyta</taxon>
        <taxon>Embryophyta</taxon>
        <taxon>Tracheophyta</taxon>
        <taxon>Spermatophyta</taxon>
        <taxon>Magnoliopsida</taxon>
        <taxon>eudicotyledons</taxon>
        <taxon>Gunneridae</taxon>
        <taxon>Pentapetalae</taxon>
        <taxon>asterids</taxon>
        <taxon>lamiids</taxon>
        <taxon>Solanales</taxon>
        <taxon>Convolvulaceae</taxon>
        <taxon>Cuscuteae</taxon>
        <taxon>Cuscuta</taxon>
        <taxon>Cuscuta subgen. Cuscuta</taxon>
    </lineage>
</organism>
<evidence type="ECO:0000256" key="1">
    <source>
        <dbReference type="SAM" id="MobiDB-lite"/>
    </source>
</evidence>